<evidence type="ECO:0008006" key="3">
    <source>
        <dbReference type="Google" id="ProtNLM"/>
    </source>
</evidence>
<protein>
    <recommendedName>
        <fullName evidence="3">Reverse transcriptase Ty1/copia-type domain-containing protein</fullName>
    </recommendedName>
</protein>
<accession>A0A1B7P4G5</accession>
<evidence type="ECO:0000313" key="1">
    <source>
        <dbReference type="EMBL" id="OAX83920.1"/>
    </source>
</evidence>
<organism evidence="1 2">
    <name type="scientific">Emergomyces africanus</name>
    <dbReference type="NCBI Taxonomy" id="1955775"/>
    <lineage>
        <taxon>Eukaryota</taxon>
        <taxon>Fungi</taxon>
        <taxon>Dikarya</taxon>
        <taxon>Ascomycota</taxon>
        <taxon>Pezizomycotina</taxon>
        <taxon>Eurotiomycetes</taxon>
        <taxon>Eurotiomycetidae</taxon>
        <taxon>Onygenales</taxon>
        <taxon>Ajellomycetaceae</taxon>
        <taxon>Emergomyces</taxon>
    </lineage>
</organism>
<dbReference type="OrthoDB" id="4356562at2759"/>
<gene>
    <name evidence="1" type="ORF">ACJ72_01711</name>
</gene>
<reference evidence="1 2" key="1">
    <citation type="submission" date="2015-07" db="EMBL/GenBank/DDBJ databases">
        <title>Emmonsia species relationships and genome sequence.</title>
        <authorList>
            <person name="Cuomo C.A."/>
            <person name="Schwartz I.S."/>
            <person name="Kenyon C."/>
            <person name="de Hoog G.S."/>
            <person name="Govender N.P."/>
            <person name="Botha A."/>
            <person name="Moreno L."/>
            <person name="de Vries M."/>
            <person name="Munoz J.F."/>
            <person name="Stielow J.B."/>
        </authorList>
    </citation>
    <scope>NUCLEOTIDE SEQUENCE [LARGE SCALE GENOMIC DNA]</scope>
    <source>
        <strain evidence="1 2">CBS 136260</strain>
    </source>
</reference>
<sequence>MPKDHCHFSNDGIIIFFYVDVILSRPDGHMERDKLIADLTDLLNRKLWLCQDAYIDNIVHTYYNLSHAKYTPLSGTPLEPYKGLATPEE</sequence>
<dbReference type="EMBL" id="LGUA01000122">
    <property type="protein sequence ID" value="OAX83920.1"/>
    <property type="molecule type" value="Genomic_DNA"/>
</dbReference>
<dbReference type="STRING" id="1658172.A0A1B7P4G5"/>
<keyword evidence="2" id="KW-1185">Reference proteome</keyword>
<dbReference type="AlphaFoldDB" id="A0A1B7P4G5"/>
<name>A0A1B7P4G5_9EURO</name>
<comment type="caution">
    <text evidence="1">The sequence shown here is derived from an EMBL/GenBank/DDBJ whole genome shotgun (WGS) entry which is preliminary data.</text>
</comment>
<evidence type="ECO:0000313" key="2">
    <source>
        <dbReference type="Proteomes" id="UP000091918"/>
    </source>
</evidence>
<dbReference type="Proteomes" id="UP000091918">
    <property type="component" value="Unassembled WGS sequence"/>
</dbReference>
<proteinExistence type="predicted"/>